<feature type="compositionally biased region" description="Polar residues" evidence="1">
    <location>
        <begin position="20"/>
        <end position="30"/>
    </location>
</feature>
<organism evidence="2">
    <name type="scientific">marine metagenome</name>
    <dbReference type="NCBI Taxonomy" id="408172"/>
    <lineage>
        <taxon>unclassified sequences</taxon>
        <taxon>metagenomes</taxon>
        <taxon>ecological metagenomes</taxon>
    </lineage>
</organism>
<reference evidence="2" key="1">
    <citation type="submission" date="2018-05" db="EMBL/GenBank/DDBJ databases">
        <authorList>
            <person name="Lanie J.A."/>
            <person name="Ng W.-L."/>
            <person name="Kazmierczak K.M."/>
            <person name="Andrzejewski T.M."/>
            <person name="Davidsen T.M."/>
            <person name="Wayne K.J."/>
            <person name="Tettelin H."/>
            <person name="Glass J.I."/>
            <person name="Rusch D."/>
            <person name="Podicherti R."/>
            <person name="Tsui H.-C.T."/>
            <person name="Winkler M.E."/>
        </authorList>
    </citation>
    <scope>NUCLEOTIDE SEQUENCE</scope>
</reference>
<name>A0A382PPM9_9ZZZZ</name>
<feature type="region of interest" description="Disordered" evidence="1">
    <location>
        <begin position="1"/>
        <end position="30"/>
    </location>
</feature>
<gene>
    <name evidence="2" type="ORF">METZ01_LOCUS327489</name>
</gene>
<sequence>MLADTSTARTLPMKMPRYPNNESPTSANGIESNSICRAEMISGGAGLPSALKLDVLIATTPIKPIPSGTIMRYTLATATTSGSEFTRLIK</sequence>
<evidence type="ECO:0000256" key="1">
    <source>
        <dbReference type="SAM" id="MobiDB-lite"/>
    </source>
</evidence>
<dbReference type="EMBL" id="UINC01108494">
    <property type="protein sequence ID" value="SVC74635.1"/>
    <property type="molecule type" value="Genomic_DNA"/>
</dbReference>
<proteinExistence type="predicted"/>
<protein>
    <submittedName>
        <fullName evidence="2">Uncharacterized protein</fullName>
    </submittedName>
</protein>
<evidence type="ECO:0000313" key="2">
    <source>
        <dbReference type="EMBL" id="SVC74635.1"/>
    </source>
</evidence>
<accession>A0A382PPM9</accession>
<dbReference type="AlphaFoldDB" id="A0A382PPM9"/>